<dbReference type="SUPFAM" id="SSF52540">
    <property type="entry name" value="P-loop containing nucleoside triphosphate hydrolases"/>
    <property type="match status" value="1"/>
</dbReference>
<dbReference type="AlphaFoldDB" id="A0A5M3Y0X6"/>
<dbReference type="PROSITE" id="PS50893">
    <property type="entry name" value="ABC_TRANSPORTER_2"/>
    <property type="match status" value="1"/>
</dbReference>
<dbReference type="GO" id="GO:0022857">
    <property type="term" value="F:transmembrane transporter activity"/>
    <property type="evidence" value="ECO:0007669"/>
    <property type="project" value="TreeGrafter"/>
</dbReference>
<evidence type="ECO:0000259" key="3">
    <source>
        <dbReference type="PROSITE" id="PS50893"/>
    </source>
</evidence>
<accession>A0A5M3Y0X6</accession>
<dbReference type="Gene3D" id="3.40.50.300">
    <property type="entry name" value="P-loop containing nucleotide triphosphate hydrolases"/>
    <property type="match status" value="1"/>
</dbReference>
<keyword evidence="2" id="KW-0067">ATP-binding</keyword>
<dbReference type="Proteomes" id="UP000377595">
    <property type="component" value="Unassembled WGS sequence"/>
</dbReference>
<evidence type="ECO:0000256" key="2">
    <source>
        <dbReference type="ARBA" id="ARBA00022840"/>
    </source>
</evidence>
<protein>
    <recommendedName>
        <fullName evidence="3">ABC transporter domain-containing protein</fullName>
    </recommendedName>
</protein>
<dbReference type="InterPro" id="IPR017871">
    <property type="entry name" value="ABC_transporter-like_CS"/>
</dbReference>
<dbReference type="Pfam" id="PF00005">
    <property type="entry name" value="ABC_tran"/>
    <property type="match status" value="1"/>
</dbReference>
<comment type="caution">
    <text evidence="4">The sequence shown here is derived from an EMBL/GenBank/DDBJ whole genome shotgun (WGS) entry which is preliminary data.</text>
</comment>
<evidence type="ECO:0000313" key="5">
    <source>
        <dbReference type="Proteomes" id="UP000377595"/>
    </source>
</evidence>
<feature type="domain" description="ABC transporter" evidence="3">
    <location>
        <begin position="4"/>
        <end position="192"/>
    </location>
</feature>
<evidence type="ECO:0000256" key="1">
    <source>
        <dbReference type="ARBA" id="ARBA00022741"/>
    </source>
</evidence>
<name>A0A5M3Y0X6_9ACTN</name>
<dbReference type="RefSeq" id="WP_155351653.1">
    <property type="nucleotide sequence ID" value="NZ_BAAAHM010000050.1"/>
</dbReference>
<evidence type="ECO:0000313" key="4">
    <source>
        <dbReference type="EMBL" id="GES26972.1"/>
    </source>
</evidence>
<sequence>MLVLSCQGVSCHAGEREIVTDFAFELAEGERVALMGPSGSGKTTLLTTLAGLRPPSSGQIQATGPITLLFQSYGLLSLLTAAENVEVALRAAGHTGRDAMRRAETVLAALGLAEYAAHLVEELSGGQQQRVAVARALAVGPRILLADEPTAEQDTDNRELVLKELLAGEAALVIATHDPEVAALCDRVVALR</sequence>
<reference evidence="4 5" key="1">
    <citation type="submission" date="2019-10" db="EMBL/GenBank/DDBJ databases">
        <title>Whole genome shotgun sequence of Acrocarpospora pleiomorpha NBRC 16267.</title>
        <authorList>
            <person name="Ichikawa N."/>
            <person name="Kimura A."/>
            <person name="Kitahashi Y."/>
            <person name="Komaki H."/>
            <person name="Oguchi A."/>
        </authorList>
    </citation>
    <scope>NUCLEOTIDE SEQUENCE [LARGE SCALE GENOMIC DNA]</scope>
    <source>
        <strain evidence="4 5">NBRC 16267</strain>
    </source>
</reference>
<gene>
    <name evidence="4" type="ORF">Aple_098710</name>
</gene>
<dbReference type="PANTHER" id="PTHR24220:SF659">
    <property type="entry name" value="TRANSPORTER, PUTATIVE-RELATED"/>
    <property type="match status" value="1"/>
</dbReference>
<proteinExistence type="predicted"/>
<dbReference type="SMART" id="SM00382">
    <property type="entry name" value="AAA"/>
    <property type="match status" value="1"/>
</dbReference>
<organism evidence="4 5">
    <name type="scientific">Acrocarpospora pleiomorpha</name>
    <dbReference type="NCBI Taxonomy" id="90975"/>
    <lineage>
        <taxon>Bacteria</taxon>
        <taxon>Bacillati</taxon>
        <taxon>Actinomycetota</taxon>
        <taxon>Actinomycetes</taxon>
        <taxon>Streptosporangiales</taxon>
        <taxon>Streptosporangiaceae</taxon>
        <taxon>Acrocarpospora</taxon>
    </lineage>
</organism>
<dbReference type="EMBL" id="BLAF01000104">
    <property type="protein sequence ID" value="GES26972.1"/>
    <property type="molecule type" value="Genomic_DNA"/>
</dbReference>
<dbReference type="GO" id="GO:0005524">
    <property type="term" value="F:ATP binding"/>
    <property type="evidence" value="ECO:0007669"/>
    <property type="project" value="UniProtKB-KW"/>
</dbReference>
<dbReference type="InterPro" id="IPR003593">
    <property type="entry name" value="AAA+_ATPase"/>
</dbReference>
<dbReference type="PROSITE" id="PS00211">
    <property type="entry name" value="ABC_TRANSPORTER_1"/>
    <property type="match status" value="1"/>
</dbReference>
<dbReference type="GO" id="GO:0005886">
    <property type="term" value="C:plasma membrane"/>
    <property type="evidence" value="ECO:0007669"/>
    <property type="project" value="TreeGrafter"/>
</dbReference>
<dbReference type="PANTHER" id="PTHR24220">
    <property type="entry name" value="IMPORT ATP-BINDING PROTEIN"/>
    <property type="match status" value="1"/>
</dbReference>
<dbReference type="InterPro" id="IPR015854">
    <property type="entry name" value="ABC_transpr_LolD-like"/>
</dbReference>
<dbReference type="InterPro" id="IPR027417">
    <property type="entry name" value="P-loop_NTPase"/>
</dbReference>
<dbReference type="GO" id="GO:0016887">
    <property type="term" value="F:ATP hydrolysis activity"/>
    <property type="evidence" value="ECO:0007669"/>
    <property type="project" value="InterPro"/>
</dbReference>
<keyword evidence="1" id="KW-0547">Nucleotide-binding</keyword>
<dbReference type="OrthoDB" id="3824003at2"/>
<keyword evidence="5" id="KW-1185">Reference proteome</keyword>
<dbReference type="InterPro" id="IPR003439">
    <property type="entry name" value="ABC_transporter-like_ATP-bd"/>
</dbReference>